<feature type="compositionally biased region" description="Polar residues" evidence="5">
    <location>
        <begin position="481"/>
        <end position="498"/>
    </location>
</feature>
<dbReference type="SUPFAM" id="SSF56112">
    <property type="entry name" value="Protein kinase-like (PK-like)"/>
    <property type="match status" value="1"/>
</dbReference>
<feature type="region of interest" description="Disordered" evidence="5">
    <location>
        <begin position="1"/>
        <end position="27"/>
    </location>
</feature>
<dbReference type="InterPro" id="IPR011009">
    <property type="entry name" value="Kinase-like_dom_sf"/>
</dbReference>
<dbReference type="EMBL" id="HBHK01020497">
    <property type="protein sequence ID" value="CAD9696896.1"/>
    <property type="molecule type" value="Transcribed_RNA"/>
</dbReference>
<dbReference type="InterPro" id="IPR008271">
    <property type="entry name" value="Ser/Thr_kinase_AS"/>
</dbReference>
<dbReference type="PROSITE" id="PS00108">
    <property type="entry name" value="PROTEIN_KINASE_ST"/>
    <property type="match status" value="1"/>
</dbReference>
<protein>
    <recommendedName>
        <fullName evidence="6">Protein kinase domain-containing protein</fullName>
    </recommendedName>
</protein>
<feature type="domain" description="Protein kinase" evidence="6">
    <location>
        <begin position="48"/>
        <end position="315"/>
    </location>
</feature>
<name>A0A7S2WMN5_9STRA</name>
<evidence type="ECO:0000256" key="3">
    <source>
        <dbReference type="PROSITE-ProRule" id="PRU10141"/>
    </source>
</evidence>
<evidence type="ECO:0000256" key="2">
    <source>
        <dbReference type="ARBA" id="ARBA00022840"/>
    </source>
</evidence>
<keyword evidence="1 3" id="KW-0547">Nucleotide-binding</keyword>
<dbReference type="CDD" id="cd05117">
    <property type="entry name" value="STKc_CAMK"/>
    <property type="match status" value="1"/>
</dbReference>
<feature type="coiled-coil region" evidence="4">
    <location>
        <begin position="435"/>
        <end position="470"/>
    </location>
</feature>
<reference evidence="7" key="1">
    <citation type="submission" date="2021-01" db="EMBL/GenBank/DDBJ databases">
        <authorList>
            <person name="Corre E."/>
            <person name="Pelletier E."/>
            <person name="Niang G."/>
            <person name="Scheremetjew M."/>
            <person name="Finn R."/>
            <person name="Kale V."/>
            <person name="Holt S."/>
            <person name="Cochrane G."/>
            <person name="Meng A."/>
            <person name="Brown T."/>
            <person name="Cohen L."/>
        </authorList>
    </citation>
    <scope>NUCLEOTIDE SEQUENCE</scope>
    <source>
        <strain evidence="7">NY070348D</strain>
    </source>
</reference>
<feature type="coiled-coil region" evidence="4">
    <location>
        <begin position="72"/>
        <end position="99"/>
    </location>
</feature>
<dbReference type="FunFam" id="1.10.510.10:FF:000571">
    <property type="entry name" value="Maternal embryonic leucine zipper kinase"/>
    <property type="match status" value="1"/>
</dbReference>
<accession>A0A7S2WMN5</accession>
<dbReference type="SMART" id="SM00220">
    <property type="entry name" value="S_TKc"/>
    <property type="match status" value="1"/>
</dbReference>
<gene>
    <name evidence="7" type="ORF">QSP1433_LOCUS13009</name>
</gene>
<feature type="region of interest" description="Disordered" evidence="5">
    <location>
        <begin position="478"/>
        <end position="546"/>
    </location>
</feature>
<dbReference type="AlphaFoldDB" id="A0A7S2WMN5"/>
<evidence type="ECO:0000256" key="5">
    <source>
        <dbReference type="SAM" id="MobiDB-lite"/>
    </source>
</evidence>
<feature type="compositionally biased region" description="Basic and acidic residues" evidence="5">
    <location>
        <begin position="14"/>
        <end position="27"/>
    </location>
</feature>
<keyword evidence="4" id="KW-0175">Coiled coil</keyword>
<keyword evidence="2 3" id="KW-0067">ATP-binding</keyword>
<dbReference type="Pfam" id="PF00069">
    <property type="entry name" value="Pkinase"/>
    <property type="match status" value="1"/>
</dbReference>
<dbReference type="Gene3D" id="1.10.510.10">
    <property type="entry name" value="Transferase(Phosphotransferase) domain 1"/>
    <property type="match status" value="1"/>
</dbReference>
<dbReference type="PROSITE" id="PS00107">
    <property type="entry name" value="PROTEIN_KINASE_ATP"/>
    <property type="match status" value="1"/>
</dbReference>
<dbReference type="Gene3D" id="3.30.200.20">
    <property type="entry name" value="Phosphorylase Kinase, domain 1"/>
    <property type="match status" value="1"/>
</dbReference>
<dbReference type="PANTHER" id="PTHR24347">
    <property type="entry name" value="SERINE/THREONINE-PROTEIN KINASE"/>
    <property type="match status" value="1"/>
</dbReference>
<dbReference type="GO" id="GO:0004672">
    <property type="term" value="F:protein kinase activity"/>
    <property type="evidence" value="ECO:0007669"/>
    <property type="project" value="InterPro"/>
</dbReference>
<dbReference type="PROSITE" id="PS50011">
    <property type="entry name" value="PROTEIN_KINASE_DOM"/>
    <property type="match status" value="1"/>
</dbReference>
<dbReference type="InterPro" id="IPR000719">
    <property type="entry name" value="Prot_kinase_dom"/>
</dbReference>
<organism evidence="7">
    <name type="scientific">Mucochytrium quahogii</name>
    <dbReference type="NCBI Taxonomy" id="96639"/>
    <lineage>
        <taxon>Eukaryota</taxon>
        <taxon>Sar</taxon>
        <taxon>Stramenopiles</taxon>
        <taxon>Bigyra</taxon>
        <taxon>Labyrinthulomycetes</taxon>
        <taxon>Thraustochytrida</taxon>
        <taxon>Thraustochytriidae</taxon>
        <taxon>Mucochytrium</taxon>
    </lineage>
</organism>
<feature type="binding site" evidence="3">
    <location>
        <position position="77"/>
    </location>
    <ligand>
        <name>ATP</name>
        <dbReference type="ChEBI" id="CHEBI:30616"/>
    </ligand>
</feature>
<evidence type="ECO:0000259" key="6">
    <source>
        <dbReference type="PROSITE" id="PS50011"/>
    </source>
</evidence>
<proteinExistence type="predicted"/>
<feature type="compositionally biased region" description="Polar residues" evidence="5">
    <location>
        <begin position="513"/>
        <end position="528"/>
    </location>
</feature>
<evidence type="ECO:0000313" key="7">
    <source>
        <dbReference type="EMBL" id="CAD9696896.1"/>
    </source>
</evidence>
<evidence type="ECO:0000256" key="4">
    <source>
        <dbReference type="SAM" id="Coils"/>
    </source>
</evidence>
<evidence type="ECO:0000256" key="1">
    <source>
        <dbReference type="ARBA" id="ARBA00022741"/>
    </source>
</evidence>
<dbReference type="GO" id="GO:0005524">
    <property type="term" value="F:ATP binding"/>
    <property type="evidence" value="ECO:0007669"/>
    <property type="project" value="UniProtKB-UniRule"/>
</dbReference>
<dbReference type="InterPro" id="IPR017441">
    <property type="entry name" value="Protein_kinase_ATP_BS"/>
</dbReference>
<sequence>MGNSQKKLGKSSKKAKDDSKRARVSRHDTTEHVEILLKKGPISEYYDVDPNTVLGRGHYATVNLGVDKKSGLKVAVKRIQISKSRVEALKREVEVLRKVGKHPNIVTLYDIFITETELILVLELLLGGELFDRMVEKGPYSEREASHHIRKIGQALKFLHRHGIVHRDLKPENLILAHKGDDSELKIADFGLAHIVDNVESATMRTVCGTWAYCAPEVKTTMVEEGGPACYTAKVDLWSVGVILFVILGAYHPFDADGDASDAQLWSNICSGVFDFDDPAWDHISAGAKDLIKNLIVVDADRRYGTDELLAHPWVKQAASVPATPITPNIDRSLIDFNGRRKNKKSFVSQVKRGFIGGGGDSNSAAAMQQRLVAEQQQLLLKQQQYQEKEQQQLMLRQQFLQLQQYHAQQQQQLQLQFEQEQQSEQDPQQRQARLQYYQQQMQHLQLQQQQQQQQLKTQLEQQYAQQQRTQVRFADEATGNGASATGQNGKPDNTPSDSMEEEEEEAPPIPQLTLNTLLSDQDTQSAAVSGMAMDVETPVAPKQQS</sequence>